<dbReference type="SUPFAM" id="SSF55486">
    <property type="entry name" value="Metalloproteases ('zincins'), catalytic domain"/>
    <property type="match status" value="1"/>
</dbReference>
<dbReference type="Pfam" id="PF02868">
    <property type="entry name" value="Peptidase_M4_C"/>
    <property type="match status" value="1"/>
</dbReference>
<dbReference type="GO" id="GO:0006508">
    <property type="term" value="P:proteolysis"/>
    <property type="evidence" value="ECO:0007669"/>
    <property type="project" value="UniProtKB-KW"/>
</dbReference>
<evidence type="ECO:0000256" key="3">
    <source>
        <dbReference type="ARBA" id="ARBA00022723"/>
    </source>
</evidence>
<evidence type="ECO:0000259" key="11">
    <source>
        <dbReference type="Pfam" id="PF02868"/>
    </source>
</evidence>
<feature type="region of interest" description="Disordered" evidence="9">
    <location>
        <begin position="39"/>
        <end position="103"/>
    </location>
</feature>
<dbReference type="EMBL" id="JACCBU010000001">
    <property type="protein sequence ID" value="NYE70433.1"/>
    <property type="molecule type" value="Genomic_DNA"/>
</dbReference>
<evidence type="ECO:0000256" key="7">
    <source>
        <dbReference type="PIRSR" id="PIRSR623612-1"/>
    </source>
</evidence>
<dbReference type="Pfam" id="PF20242">
    <property type="entry name" value="Emfourin"/>
    <property type="match status" value="1"/>
</dbReference>
<dbReference type="PANTHER" id="PTHR43579:SF1">
    <property type="entry name" value="NEUTRAL METALLOPROTEINASE"/>
    <property type="match status" value="1"/>
</dbReference>
<accession>A0A7Y9I5E9</accession>
<evidence type="ECO:0000256" key="5">
    <source>
        <dbReference type="ARBA" id="ARBA00022833"/>
    </source>
</evidence>
<evidence type="ECO:0000256" key="2">
    <source>
        <dbReference type="ARBA" id="ARBA00022670"/>
    </source>
</evidence>
<evidence type="ECO:0000313" key="12">
    <source>
        <dbReference type="EMBL" id="NYE70433.1"/>
    </source>
</evidence>
<evidence type="ECO:0000313" key="13">
    <source>
        <dbReference type="Proteomes" id="UP000569914"/>
    </source>
</evidence>
<dbReference type="InterPro" id="IPR013856">
    <property type="entry name" value="Peptidase_M4_domain"/>
</dbReference>
<comment type="similarity">
    <text evidence="1 8">Belongs to the peptidase M4 family.</text>
</comment>
<proteinExistence type="inferred from homology"/>
<comment type="caution">
    <text evidence="12">The sequence shown here is derived from an EMBL/GenBank/DDBJ whole genome shotgun (WGS) entry which is preliminary data.</text>
</comment>
<keyword evidence="8" id="KW-0964">Secreted</keyword>
<reference evidence="12 13" key="1">
    <citation type="submission" date="2020-07" db="EMBL/GenBank/DDBJ databases">
        <title>Sequencing the genomes of 1000 actinobacteria strains.</title>
        <authorList>
            <person name="Klenk H.-P."/>
        </authorList>
    </citation>
    <scope>NUCLEOTIDE SEQUENCE [LARGE SCALE GENOMIC DNA]</scope>
    <source>
        <strain evidence="12 13">DSM 22083</strain>
    </source>
</reference>
<sequence length="462" mass="49253">MRCEPGLYPSIVPPYLIARLRHHPDAHVAESARRTLDLDTGVRRVRPTATPAPDRRPAAAAEEAEAAAPAAPRPHRVISDAESGDVLPGRTVRSEGDPAVDDPAVNEAYEGLGTTWLLFQEAFGRDSLDNAGLPLRATVHYLQDWDNAQWDGQRMLFGDGDGTVFNRFTLALDVIAHELTHGVTQYTANLVYRGQSGALNESVSDVFGAMAKQFGAGQTADQADWLIGAGLFTDQVQGSALRSMIEPGTAYDDDVLGKDPQPGHLDDYITTDDDNGGVHLNSGIPNRAFALAATKIGGHSWEGAGPVWYDVLTGSEITPGTDFAGFARLTVAAAAQRYGDGSDQHRAVAEAWQQVGVVTTGTGPGSDPGPVTVTRSGGFAGMRLQRTVDPDDLDASDAAEWREVLSNPSVWQGFRTATAGPPLPDGFTFTVSAPGAGIDIRAGERDLPPRLRGLLNRFLRRS</sequence>
<dbReference type="GO" id="GO:0004222">
    <property type="term" value="F:metalloendopeptidase activity"/>
    <property type="evidence" value="ECO:0007669"/>
    <property type="project" value="UniProtKB-UniRule"/>
</dbReference>
<dbReference type="Proteomes" id="UP000569914">
    <property type="component" value="Unassembled WGS sequence"/>
</dbReference>
<comment type="cofactor">
    <cofactor evidence="8">
        <name>Zn(2+)</name>
        <dbReference type="ChEBI" id="CHEBI:29105"/>
    </cofactor>
</comment>
<dbReference type="InterPro" id="IPR023612">
    <property type="entry name" value="Peptidase_M4"/>
</dbReference>
<organism evidence="12 13">
    <name type="scientific">Microlunatus parietis</name>
    <dbReference type="NCBI Taxonomy" id="682979"/>
    <lineage>
        <taxon>Bacteria</taxon>
        <taxon>Bacillati</taxon>
        <taxon>Actinomycetota</taxon>
        <taxon>Actinomycetes</taxon>
        <taxon>Propionibacteriales</taxon>
        <taxon>Propionibacteriaceae</taxon>
        <taxon>Microlunatus</taxon>
    </lineage>
</organism>
<comment type="function">
    <text evidence="8">Extracellular zinc metalloprotease.</text>
</comment>
<name>A0A7Y9I5E9_9ACTN</name>
<gene>
    <name evidence="12" type="ORF">BKA15_001762</name>
</gene>
<keyword evidence="3" id="KW-0479">Metal-binding</keyword>
<dbReference type="GO" id="GO:0046872">
    <property type="term" value="F:metal ion binding"/>
    <property type="evidence" value="ECO:0007669"/>
    <property type="project" value="UniProtKB-UniRule"/>
</dbReference>
<feature type="compositionally biased region" description="Low complexity" evidence="9">
    <location>
        <begin position="47"/>
        <end position="70"/>
    </location>
</feature>
<dbReference type="Gene3D" id="1.10.390.10">
    <property type="entry name" value="Neutral Protease Domain 2"/>
    <property type="match status" value="1"/>
</dbReference>
<evidence type="ECO:0000256" key="4">
    <source>
        <dbReference type="ARBA" id="ARBA00022801"/>
    </source>
</evidence>
<dbReference type="CDD" id="cd09597">
    <property type="entry name" value="M4_TLP"/>
    <property type="match status" value="1"/>
</dbReference>
<dbReference type="Pfam" id="PF01447">
    <property type="entry name" value="Peptidase_M4"/>
    <property type="match status" value="1"/>
</dbReference>
<keyword evidence="2 8" id="KW-0645">Protease</keyword>
<dbReference type="RefSeq" id="WP_179749873.1">
    <property type="nucleotide sequence ID" value="NZ_JACCBU010000001.1"/>
</dbReference>
<evidence type="ECO:0000259" key="10">
    <source>
        <dbReference type="Pfam" id="PF01447"/>
    </source>
</evidence>
<keyword evidence="6 8" id="KW-0482">Metalloprotease</keyword>
<feature type="active site" description="Proton donor" evidence="7">
    <location>
        <position position="279"/>
    </location>
</feature>
<dbReference type="Gene3D" id="3.10.170.10">
    <property type="match status" value="1"/>
</dbReference>
<feature type="domain" description="Peptidase M4 C-terminal" evidence="11">
    <location>
        <begin position="188"/>
        <end position="357"/>
    </location>
</feature>
<dbReference type="InterPro" id="IPR027268">
    <property type="entry name" value="Peptidase_M4/M1_CTD_sf"/>
</dbReference>
<feature type="domain" description="Peptidase M4" evidence="10">
    <location>
        <begin position="105"/>
        <end position="185"/>
    </location>
</feature>
<comment type="subcellular location">
    <subcellularLocation>
        <location evidence="8">Secreted</location>
    </subcellularLocation>
</comment>
<dbReference type="InterPro" id="IPR049457">
    <property type="entry name" value="Emfourin"/>
</dbReference>
<dbReference type="AlphaFoldDB" id="A0A7Y9I5E9"/>
<evidence type="ECO:0000256" key="1">
    <source>
        <dbReference type="ARBA" id="ARBA00009388"/>
    </source>
</evidence>
<dbReference type="PANTHER" id="PTHR43579">
    <property type="match status" value="1"/>
</dbReference>
<protein>
    <recommendedName>
        <fullName evidence="8">Neutral metalloproteinase</fullName>
        <ecNumber evidence="8">3.4.24.-</ecNumber>
    </recommendedName>
</protein>
<keyword evidence="4 8" id="KW-0378">Hydrolase</keyword>
<evidence type="ECO:0000256" key="6">
    <source>
        <dbReference type="ARBA" id="ARBA00023049"/>
    </source>
</evidence>
<feature type="active site" evidence="7">
    <location>
        <position position="178"/>
    </location>
</feature>
<dbReference type="InterPro" id="IPR001570">
    <property type="entry name" value="Peptidase_M4_C_domain"/>
</dbReference>
<keyword evidence="13" id="KW-1185">Reference proteome</keyword>
<keyword evidence="5 8" id="KW-0862">Zinc</keyword>
<dbReference type="GO" id="GO:0005576">
    <property type="term" value="C:extracellular region"/>
    <property type="evidence" value="ECO:0007669"/>
    <property type="project" value="UniProtKB-SubCell"/>
</dbReference>
<evidence type="ECO:0000256" key="9">
    <source>
        <dbReference type="SAM" id="MobiDB-lite"/>
    </source>
</evidence>
<dbReference type="EC" id="3.4.24.-" evidence="8"/>
<evidence type="ECO:0000256" key="8">
    <source>
        <dbReference type="RuleBase" id="RU366073"/>
    </source>
</evidence>
<dbReference type="InterPro" id="IPR052759">
    <property type="entry name" value="Metalloprotease_M4"/>
</dbReference>
<dbReference type="PRINTS" id="PR00730">
    <property type="entry name" value="THERMOLYSIN"/>
</dbReference>